<evidence type="ECO:0000256" key="1">
    <source>
        <dbReference type="ARBA" id="ARBA00023015"/>
    </source>
</evidence>
<dbReference type="Proteomes" id="UP000199529">
    <property type="component" value="Unassembled WGS sequence"/>
</dbReference>
<dbReference type="InterPro" id="IPR011711">
    <property type="entry name" value="GntR_C"/>
</dbReference>
<accession>A0A1H3U0N9</accession>
<keyword evidence="1" id="KW-0805">Transcription regulation</keyword>
<evidence type="ECO:0000256" key="3">
    <source>
        <dbReference type="ARBA" id="ARBA00023163"/>
    </source>
</evidence>
<organism evidence="5 6">
    <name type="scientific">Saccharopolyspora shandongensis</name>
    <dbReference type="NCBI Taxonomy" id="418495"/>
    <lineage>
        <taxon>Bacteria</taxon>
        <taxon>Bacillati</taxon>
        <taxon>Actinomycetota</taxon>
        <taxon>Actinomycetes</taxon>
        <taxon>Pseudonocardiales</taxon>
        <taxon>Pseudonocardiaceae</taxon>
        <taxon>Saccharopolyspora</taxon>
    </lineage>
</organism>
<dbReference type="AlphaFoldDB" id="A0A1H3U0N9"/>
<evidence type="ECO:0000313" key="5">
    <source>
        <dbReference type="EMBL" id="SDZ55928.1"/>
    </source>
</evidence>
<dbReference type="SUPFAM" id="SSF48008">
    <property type="entry name" value="GntR ligand-binding domain-like"/>
    <property type="match status" value="1"/>
</dbReference>
<dbReference type="PANTHER" id="PTHR43537">
    <property type="entry name" value="TRANSCRIPTIONAL REGULATOR, GNTR FAMILY"/>
    <property type="match status" value="1"/>
</dbReference>
<dbReference type="Gene3D" id="1.20.120.530">
    <property type="entry name" value="GntR ligand-binding domain-like"/>
    <property type="match status" value="1"/>
</dbReference>
<dbReference type="STRING" id="418495.SAMN05216215_109913"/>
<proteinExistence type="predicted"/>
<dbReference type="PANTHER" id="PTHR43537:SF5">
    <property type="entry name" value="UXU OPERON TRANSCRIPTIONAL REGULATOR"/>
    <property type="match status" value="1"/>
</dbReference>
<feature type="domain" description="GntR C-terminal" evidence="4">
    <location>
        <begin position="2"/>
        <end position="99"/>
    </location>
</feature>
<dbReference type="EMBL" id="FNOK01000099">
    <property type="protein sequence ID" value="SDZ55928.1"/>
    <property type="molecule type" value="Genomic_DNA"/>
</dbReference>
<name>A0A1H3U0N9_9PSEU</name>
<keyword evidence="2" id="KW-0238">DNA-binding</keyword>
<evidence type="ECO:0000313" key="6">
    <source>
        <dbReference type="Proteomes" id="UP000199529"/>
    </source>
</evidence>
<gene>
    <name evidence="5" type="ORF">SAMN05216215_109913</name>
</gene>
<reference evidence="6" key="1">
    <citation type="submission" date="2016-10" db="EMBL/GenBank/DDBJ databases">
        <authorList>
            <person name="Varghese N."/>
            <person name="Submissions S."/>
        </authorList>
    </citation>
    <scope>NUCLEOTIDE SEQUENCE [LARGE SCALE GENOMIC DNA]</scope>
    <source>
        <strain evidence="6">CGMCC 4.3530</strain>
    </source>
</reference>
<evidence type="ECO:0000259" key="4">
    <source>
        <dbReference type="Pfam" id="PF07729"/>
    </source>
</evidence>
<sequence length="104" mass="11660">MDHLDQIVAAMDSATAALDPSRLADLDVAFHEAVIAASSHTQSLQIWRLIQPRVRAYFLRDAPHHDDPTAVLAQHRELLQALRSGDPERAQAEIEKHISTYLED</sequence>
<keyword evidence="6" id="KW-1185">Reference proteome</keyword>
<evidence type="ECO:0000256" key="2">
    <source>
        <dbReference type="ARBA" id="ARBA00023125"/>
    </source>
</evidence>
<dbReference type="GO" id="GO:0003677">
    <property type="term" value="F:DNA binding"/>
    <property type="evidence" value="ECO:0007669"/>
    <property type="project" value="UniProtKB-KW"/>
</dbReference>
<dbReference type="InterPro" id="IPR008920">
    <property type="entry name" value="TF_FadR/GntR_C"/>
</dbReference>
<dbReference type="Pfam" id="PF07729">
    <property type="entry name" value="FCD"/>
    <property type="match status" value="1"/>
</dbReference>
<protein>
    <submittedName>
        <fullName evidence="5">FCD domain-containing protein</fullName>
    </submittedName>
</protein>
<keyword evidence="3" id="KW-0804">Transcription</keyword>